<name>A0A081RE28_SPHCR</name>
<dbReference type="Proteomes" id="UP000028411">
    <property type="component" value="Unassembled WGS sequence"/>
</dbReference>
<dbReference type="eggNOG" id="COG5592">
    <property type="taxonomic scope" value="Bacteria"/>
</dbReference>
<dbReference type="EMBL" id="JFHR01000023">
    <property type="protein sequence ID" value="KEQ53451.1"/>
    <property type="molecule type" value="Genomic_DNA"/>
</dbReference>
<evidence type="ECO:0000259" key="2">
    <source>
        <dbReference type="Pfam" id="PF01814"/>
    </source>
</evidence>
<dbReference type="Gene3D" id="1.20.120.520">
    <property type="entry name" value="nmb1532 protein domain like"/>
    <property type="match status" value="1"/>
</dbReference>
<sequence>MALHASLSSDRHSHFLLGAGLGMGLALLGAAGRKLMVQAPTMLAGDWDEALAAEHKATLLLFDGLARTEDSATARRTLLLMQLKHALGKHALEEENAVYPAMREHGMTEEADALNADHGYVKQYLYELSDLAADNGAFQQKLAAFRTDIEAHMRREEEELFPRLRRALDEGATGDLTRRMNQEGLKLA</sequence>
<keyword evidence="1" id="KW-0812">Transmembrane</keyword>
<accession>A0A081RE28</accession>
<gene>
    <name evidence="3" type="ORF">BV95_02315</name>
</gene>
<feature type="domain" description="Hemerythrin-like" evidence="2">
    <location>
        <begin position="49"/>
        <end position="164"/>
    </location>
</feature>
<dbReference type="AlphaFoldDB" id="A0A081RE28"/>
<protein>
    <submittedName>
        <fullName evidence="3">Hemerythrin HHE cation binding domain protein</fullName>
    </submittedName>
</protein>
<keyword evidence="1" id="KW-0472">Membrane</keyword>
<dbReference type="PATRIC" id="fig|46429.4.peg.2292"/>
<dbReference type="InterPro" id="IPR012312">
    <property type="entry name" value="Hemerythrin-like"/>
</dbReference>
<dbReference type="PANTHER" id="PTHR35585:SF1">
    <property type="entry name" value="HHE DOMAIN PROTEIN (AFU_ORTHOLOGUE AFUA_4G00730)"/>
    <property type="match status" value="1"/>
</dbReference>
<proteinExistence type="predicted"/>
<organism evidence="3 4">
    <name type="scientific">Sphingobium chlorophenolicum</name>
    <dbReference type="NCBI Taxonomy" id="46429"/>
    <lineage>
        <taxon>Bacteria</taxon>
        <taxon>Pseudomonadati</taxon>
        <taxon>Pseudomonadota</taxon>
        <taxon>Alphaproteobacteria</taxon>
        <taxon>Sphingomonadales</taxon>
        <taxon>Sphingomonadaceae</taxon>
        <taxon>Sphingobium</taxon>
    </lineage>
</organism>
<reference evidence="3 4" key="1">
    <citation type="submission" date="2014-02" db="EMBL/GenBank/DDBJ databases">
        <title>Whole genome sequence of Sphingobium chlorophenolicum NBRC 16172.</title>
        <authorList>
            <person name="Gan H.M."/>
            <person name="Gan H.Y."/>
            <person name="Chew T.H."/>
            <person name="Savka M.A."/>
        </authorList>
    </citation>
    <scope>NUCLEOTIDE SEQUENCE [LARGE SCALE GENOMIC DNA]</scope>
    <source>
        <strain evidence="3 4">NBRC 16172</strain>
    </source>
</reference>
<comment type="caution">
    <text evidence="3">The sequence shown here is derived from an EMBL/GenBank/DDBJ whole genome shotgun (WGS) entry which is preliminary data.</text>
</comment>
<evidence type="ECO:0000256" key="1">
    <source>
        <dbReference type="SAM" id="Phobius"/>
    </source>
</evidence>
<dbReference type="Pfam" id="PF01814">
    <property type="entry name" value="Hemerythrin"/>
    <property type="match status" value="1"/>
</dbReference>
<keyword evidence="1" id="KW-1133">Transmembrane helix</keyword>
<dbReference type="PANTHER" id="PTHR35585">
    <property type="entry name" value="HHE DOMAIN PROTEIN (AFU_ORTHOLOGUE AFUA_4G00730)"/>
    <property type="match status" value="1"/>
</dbReference>
<evidence type="ECO:0000313" key="4">
    <source>
        <dbReference type="Proteomes" id="UP000028411"/>
    </source>
</evidence>
<dbReference type="RefSeq" id="WP_051749729.1">
    <property type="nucleotide sequence ID" value="NZ_JFHR01000023.1"/>
</dbReference>
<evidence type="ECO:0000313" key="3">
    <source>
        <dbReference type="EMBL" id="KEQ53451.1"/>
    </source>
</evidence>
<dbReference type="OrthoDB" id="7210157at2"/>
<feature type="transmembrane region" description="Helical" evidence="1">
    <location>
        <begin position="12"/>
        <end position="32"/>
    </location>
</feature>